<name>A0ABM0MQP7_SACKO</name>
<dbReference type="Proteomes" id="UP000694865">
    <property type="component" value="Unplaced"/>
</dbReference>
<feature type="coiled-coil region" evidence="1">
    <location>
        <begin position="157"/>
        <end position="212"/>
    </location>
</feature>
<reference evidence="3" key="1">
    <citation type="submission" date="2025-08" db="UniProtKB">
        <authorList>
            <consortium name="RefSeq"/>
        </authorList>
    </citation>
    <scope>IDENTIFICATION</scope>
    <source>
        <tissue evidence="3">Testes</tissue>
    </source>
</reference>
<keyword evidence="2" id="KW-1185">Reference proteome</keyword>
<proteinExistence type="predicted"/>
<evidence type="ECO:0000313" key="2">
    <source>
        <dbReference type="Proteomes" id="UP000694865"/>
    </source>
</evidence>
<organism evidence="2 3">
    <name type="scientific">Saccoglossus kowalevskii</name>
    <name type="common">Acorn worm</name>
    <dbReference type="NCBI Taxonomy" id="10224"/>
    <lineage>
        <taxon>Eukaryota</taxon>
        <taxon>Metazoa</taxon>
        <taxon>Hemichordata</taxon>
        <taxon>Enteropneusta</taxon>
        <taxon>Harrimaniidae</taxon>
        <taxon>Saccoglossus</taxon>
    </lineage>
</organism>
<evidence type="ECO:0000256" key="1">
    <source>
        <dbReference type="SAM" id="Coils"/>
    </source>
</evidence>
<sequence>MNTLRCEDCRVVSASVTCCQGDILLCQSCNGKRFGSDSGDKNTDESLRISNTASGVIINEMLCFIVNKNDILTTGVIVKLCTDYFVDEEVESSKKTLFELCGNDRARYIKRQGPNKRSNNILDVVKLVHETDFEDLPSFVAKDLSKLPPIDITHVDISAVMKEMTALRRDMTELKDQGMFRSASSCEILQDVQNLRQEIDDLKNGLKESRMELNCMTDTANAVPMATDCLPSPSGHKTSKVSCNAEPTLQHSSPSVTYAGIVSSHTSHEMNERKPAHGKFNMKLRDKNSDGFTTVNRKRKNQRGPRVGTADPDRDCAIKVVHYNPPFRAFITRLSPLTSTEDIQSFVKKSLNVQVNCEKLKTKFDTYSSFLIETTREFSGQIMDPTVWPTGILIRKYY</sequence>
<protein>
    <submittedName>
        <fullName evidence="3">Uncharacterized protein LOC100369837</fullName>
    </submittedName>
</protein>
<accession>A0ABM0MQP7</accession>
<dbReference type="GeneID" id="100369837"/>
<evidence type="ECO:0000313" key="3">
    <source>
        <dbReference type="RefSeq" id="XP_006822338.1"/>
    </source>
</evidence>
<dbReference type="RefSeq" id="XP_006822338.1">
    <property type="nucleotide sequence ID" value="XM_006822275.1"/>
</dbReference>
<keyword evidence="1" id="KW-0175">Coiled coil</keyword>
<gene>
    <name evidence="3" type="primary">LOC100369837</name>
</gene>